<evidence type="ECO:0000256" key="4">
    <source>
        <dbReference type="ARBA" id="ARBA00022833"/>
    </source>
</evidence>
<keyword evidence="2" id="KW-0479">Metal-binding</keyword>
<accession>A0A934MEX9</accession>
<dbReference type="Gene3D" id="3.40.630.10">
    <property type="entry name" value="Zn peptidases"/>
    <property type="match status" value="1"/>
</dbReference>
<dbReference type="InterPro" id="IPR036264">
    <property type="entry name" value="Bact_exopeptidase_dim_dom"/>
</dbReference>
<dbReference type="Proteomes" id="UP000609531">
    <property type="component" value="Unassembled WGS sequence"/>
</dbReference>
<dbReference type="SUPFAM" id="SSF53187">
    <property type="entry name" value="Zn-dependent exopeptidases"/>
    <property type="match status" value="1"/>
</dbReference>
<sequence>MPFPDDRALMSAAMAREKAVVSLTQALVRCDTQNPTESTLPAADIAAAALALVPGITLEFHESDEKVVNLVARVEGGLPGRRLVFSGHIDTYLIGDPASWREPPLSGRIVDGRLYGRGAADMKGGCAALVEALRVVASARPFPGEVVLTLAGDEESMGVLGTKWLIDNVPIVHGDGVLVGDVGGPRCVRVGEKGMVWVTITATGRQAHGAHVYTGDNAIERLMRVLDELHHLEKLPANAPAAGTKVIDAARLIPGADGSAARRAMENVTINLGEIAGGLSPNLVPERAVAGIDIRLPLGVKVAEVEEALDRIIGAHPGVTHSIIRSYESTFTDPSAPIARVAREAIAGVLGEPVWNDMRIGGSDARLWRAAGFDTVVVGPTPRNLGGPDESVLVAELAPLTAIYALVAKHFLEGEG</sequence>
<dbReference type="InterPro" id="IPR002933">
    <property type="entry name" value="Peptidase_M20"/>
</dbReference>
<dbReference type="InterPro" id="IPR050072">
    <property type="entry name" value="Peptidase_M20A"/>
</dbReference>
<keyword evidence="4" id="KW-0862">Zinc</keyword>
<dbReference type="Pfam" id="PF07687">
    <property type="entry name" value="M20_dimer"/>
    <property type="match status" value="1"/>
</dbReference>
<dbReference type="GO" id="GO:0046872">
    <property type="term" value="F:metal ion binding"/>
    <property type="evidence" value="ECO:0007669"/>
    <property type="project" value="UniProtKB-KW"/>
</dbReference>
<evidence type="ECO:0000256" key="1">
    <source>
        <dbReference type="ARBA" id="ARBA00001947"/>
    </source>
</evidence>
<name>A0A934MEX9_9HYPH</name>
<dbReference type="PANTHER" id="PTHR43808">
    <property type="entry name" value="ACETYLORNITHINE DEACETYLASE"/>
    <property type="match status" value="1"/>
</dbReference>
<comment type="cofactor">
    <cofactor evidence="1">
        <name>Zn(2+)</name>
        <dbReference type="ChEBI" id="CHEBI:29105"/>
    </cofactor>
</comment>
<evidence type="ECO:0000313" key="7">
    <source>
        <dbReference type="Proteomes" id="UP000609531"/>
    </source>
</evidence>
<gene>
    <name evidence="6" type="ORF">JCR33_04170</name>
</gene>
<comment type="caution">
    <text evidence="6">The sequence shown here is derived from an EMBL/GenBank/DDBJ whole genome shotgun (WGS) entry which is preliminary data.</text>
</comment>
<dbReference type="Pfam" id="PF01546">
    <property type="entry name" value="Peptidase_M20"/>
    <property type="match status" value="1"/>
</dbReference>
<dbReference type="PANTHER" id="PTHR43808:SF32">
    <property type="entry name" value="ARGE_DAPE-RELATED DEACYLASE"/>
    <property type="match status" value="1"/>
</dbReference>
<dbReference type="Gene3D" id="3.30.70.360">
    <property type="match status" value="1"/>
</dbReference>
<protein>
    <submittedName>
        <fullName evidence="6">M20/M25/M40 family metallo-hydrolase</fullName>
    </submittedName>
</protein>
<dbReference type="PROSITE" id="PS00759">
    <property type="entry name" value="ARGE_DAPE_CPG2_2"/>
    <property type="match status" value="1"/>
</dbReference>
<dbReference type="EMBL" id="JAEKJA010000003">
    <property type="protein sequence ID" value="MBJ3774868.1"/>
    <property type="molecule type" value="Genomic_DNA"/>
</dbReference>
<dbReference type="InterPro" id="IPR011650">
    <property type="entry name" value="Peptidase_M20_dimer"/>
</dbReference>
<dbReference type="RefSeq" id="WP_198880776.1">
    <property type="nucleotide sequence ID" value="NZ_JAEKJA010000003.1"/>
</dbReference>
<evidence type="ECO:0000259" key="5">
    <source>
        <dbReference type="Pfam" id="PF07687"/>
    </source>
</evidence>
<dbReference type="SUPFAM" id="SSF55031">
    <property type="entry name" value="Bacterial exopeptidase dimerisation domain"/>
    <property type="match status" value="1"/>
</dbReference>
<keyword evidence="3" id="KW-0378">Hydrolase</keyword>
<proteinExistence type="predicted"/>
<feature type="domain" description="Peptidase M20 dimerisation" evidence="5">
    <location>
        <begin position="190"/>
        <end position="317"/>
    </location>
</feature>
<evidence type="ECO:0000256" key="3">
    <source>
        <dbReference type="ARBA" id="ARBA00022801"/>
    </source>
</evidence>
<reference evidence="6" key="1">
    <citation type="submission" date="2020-12" db="EMBL/GenBank/DDBJ databases">
        <title>Bacterial taxonomy.</title>
        <authorList>
            <person name="Pan X."/>
        </authorList>
    </citation>
    <scope>NUCLEOTIDE SEQUENCE</scope>
    <source>
        <strain evidence="6">B2012</strain>
    </source>
</reference>
<dbReference type="GO" id="GO:0016787">
    <property type="term" value="F:hydrolase activity"/>
    <property type="evidence" value="ECO:0007669"/>
    <property type="project" value="UniProtKB-KW"/>
</dbReference>
<keyword evidence="7" id="KW-1185">Reference proteome</keyword>
<dbReference type="InterPro" id="IPR001261">
    <property type="entry name" value="ArgE/DapE_CS"/>
</dbReference>
<evidence type="ECO:0000313" key="6">
    <source>
        <dbReference type="EMBL" id="MBJ3774868.1"/>
    </source>
</evidence>
<organism evidence="6 7">
    <name type="scientific">Acuticoccus mangrovi</name>
    <dbReference type="NCBI Taxonomy" id="2796142"/>
    <lineage>
        <taxon>Bacteria</taxon>
        <taxon>Pseudomonadati</taxon>
        <taxon>Pseudomonadota</taxon>
        <taxon>Alphaproteobacteria</taxon>
        <taxon>Hyphomicrobiales</taxon>
        <taxon>Amorphaceae</taxon>
        <taxon>Acuticoccus</taxon>
    </lineage>
</organism>
<dbReference type="AlphaFoldDB" id="A0A934MEX9"/>
<evidence type="ECO:0000256" key="2">
    <source>
        <dbReference type="ARBA" id="ARBA00022723"/>
    </source>
</evidence>